<dbReference type="InterPro" id="IPR052055">
    <property type="entry name" value="Hepadnavirus_pol/RT"/>
</dbReference>
<sequence>MSTVQKPSSTERSQMWLTGDGALRCARARVRTGPPLPRGRMVSFRLDLAQRGWYVQAWVLCHWGERGCLCGSWPSLQVWSMPKPVPKPNQWFVLGGVARLFARAAAVLIADTLTWGSWASHVPGSAALRRELEFWLTGSFRRHQRGIWEPRGAGLLLETLHSDASEVAWGSWLEPSLGGPELVGHSYLTLSDRLKSSTLRELRGISDSLRAFDVAGRLRGKRVLVICDNQAVHFVLESGSRHEELQELALAVYAFCADHAVVLSSLWMPKEFEARADALSKIRDHDDWMGNPAIFHWADPWIGGVWRHTRG</sequence>
<reference evidence="1 2" key="1">
    <citation type="journal article" date="2015" name="Genome Biol. Evol.">
        <title>Comparative Genomics of a Bacterivorous Green Alga Reveals Evolutionary Causalities and Consequences of Phago-Mixotrophic Mode of Nutrition.</title>
        <authorList>
            <person name="Burns J.A."/>
            <person name="Paasch A."/>
            <person name="Narechania A."/>
            <person name="Kim E."/>
        </authorList>
    </citation>
    <scope>NUCLEOTIDE SEQUENCE [LARGE SCALE GENOMIC DNA]</scope>
    <source>
        <strain evidence="1 2">PLY_AMNH</strain>
    </source>
</reference>
<dbReference type="AlphaFoldDB" id="A0AAE0L0A1"/>
<dbReference type="CDD" id="cd09275">
    <property type="entry name" value="RNase_HI_RT_DIRS1"/>
    <property type="match status" value="1"/>
</dbReference>
<dbReference type="Proteomes" id="UP001190700">
    <property type="component" value="Unassembled WGS sequence"/>
</dbReference>
<dbReference type="EMBL" id="LGRX02012548">
    <property type="protein sequence ID" value="KAK3267227.1"/>
    <property type="molecule type" value="Genomic_DNA"/>
</dbReference>
<name>A0AAE0L0A1_9CHLO</name>
<protein>
    <submittedName>
        <fullName evidence="1">Uncharacterized protein</fullName>
    </submittedName>
</protein>
<dbReference type="PANTHER" id="PTHR33050">
    <property type="entry name" value="REVERSE TRANSCRIPTASE DOMAIN-CONTAINING PROTEIN"/>
    <property type="match status" value="1"/>
</dbReference>
<organism evidence="1 2">
    <name type="scientific">Cymbomonas tetramitiformis</name>
    <dbReference type="NCBI Taxonomy" id="36881"/>
    <lineage>
        <taxon>Eukaryota</taxon>
        <taxon>Viridiplantae</taxon>
        <taxon>Chlorophyta</taxon>
        <taxon>Pyramimonadophyceae</taxon>
        <taxon>Pyramimonadales</taxon>
        <taxon>Pyramimonadaceae</taxon>
        <taxon>Cymbomonas</taxon>
    </lineage>
</organism>
<gene>
    <name evidence="1" type="ORF">CYMTET_24205</name>
</gene>
<dbReference type="PANTHER" id="PTHR33050:SF7">
    <property type="entry name" value="RIBONUCLEASE H"/>
    <property type="match status" value="1"/>
</dbReference>
<evidence type="ECO:0000313" key="1">
    <source>
        <dbReference type="EMBL" id="KAK3267227.1"/>
    </source>
</evidence>
<evidence type="ECO:0000313" key="2">
    <source>
        <dbReference type="Proteomes" id="UP001190700"/>
    </source>
</evidence>
<proteinExistence type="predicted"/>
<accession>A0AAE0L0A1</accession>
<comment type="caution">
    <text evidence="1">The sequence shown here is derived from an EMBL/GenBank/DDBJ whole genome shotgun (WGS) entry which is preliminary data.</text>
</comment>
<keyword evidence="2" id="KW-1185">Reference proteome</keyword>